<dbReference type="EMBL" id="KI913127">
    <property type="protein sequence ID" value="ETV79642.1"/>
    <property type="molecule type" value="Genomic_DNA"/>
</dbReference>
<dbReference type="RefSeq" id="XP_009830578.1">
    <property type="nucleotide sequence ID" value="XM_009832276.1"/>
</dbReference>
<dbReference type="AlphaFoldDB" id="W4GIZ5"/>
<dbReference type="VEuPathDB" id="FungiDB:H257_06899"/>
<accession>W4GIZ5</accession>
<gene>
    <name evidence="1" type="ORF">H257_06899</name>
</gene>
<organism evidence="1">
    <name type="scientific">Aphanomyces astaci</name>
    <name type="common">Crayfish plague agent</name>
    <dbReference type="NCBI Taxonomy" id="112090"/>
    <lineage>
        <taxon>Eukaryota</taxon>
        <taxon>Sar</taxon>
        <taxon>Stramenopiles</taxon>
        <taxon>Oomycota</taxon>
        <taxon>Saprolegniomycetes</taxon>
        <taxon>Saprolegniales</taxon>
        <taxon>Verrucalvaceae</taxon>
        <taxon>Aphanomyces</taxon>
    </lineage>
</organism>
<dbReference type="GeneID" id="20808895"/>
<sequence length="106" mass="11381">MSFFALLLVETVGKLPWHITSRPAVVRFTDAYDNIGLHSSRDTGSMSFPAATCSGCSRSSQRYDDASSAVSLMHLLATVNNSSRGCRGSFAVLNLAGESMFSLELV</sequence>
<evidence type="ECO:0000313" key="1">
    <source>
        <dbReference type="EMBL" id="ETV79642.1"/>
    </source>
</evidence>
<reference evidence="1" key="1">
    <citation type="submission" date="2013-12" db="EMBL/GenBank/DDBJ databases">
        <title>The Genome Sequence of Aphanomyces astaci APO3.</title>
        <authorList>
            <consortium name="The Broad Institute Genomics Platform"/>
            <person name="Russ C."/>
            <person name="Tyler B."/>
            <person name="van West P."/>
            <person name="Dieguez-Uribeondo J."/>
            <person name="Young S.K."/>
            <person name="Zeng Q."/>
            <person name="Gargeya S."/>
            <person name="Fitzgerald M."/>
            <person name="Abouelleil A."/>
            <person name="Alvarado L."/>
            <person name="Chapman S.B."/>
            <person name="Gainer-Dewar J."/>
            <person name="Goldberg J."/>
            <person name="Griggs A."/>
            <person name="Gujja S."/>
            <person name="Hansen M."/>
            <person name="Howarth C."/>
            <person name="Imamovic A."/>
            <person name="Ireland A."/>
            <person name="Larimer J."/>
            <person name="McCowan C."/>
            <person name="Murphy C."/>
            <person name="Pearson M."/>
            <person name="Poon T.W."/>
            <person name="Priest M."/>
            <person name="Roberts A."/>
            <person name="Saif S."/>
            <person name="Shea T."/>
            <person name="Sykes S."/>
            <person name="Wortman J."/>
            <person name="Nusbaum C."/>
            <person name="Birren B."/>
        </authorList>
    </citation>
    <scope>NUCLEOTIDE SEQUENCE [LARGE SCALE GENOMIC DNA]</scope>
    <source>
        <strain evidence="1">APO3</strain>
    </source>
</reference>
<proteinExistence type="predicted"/>
<protein>
    <submittedName>
        <fullName evidence="1">Uncharacterized protein</fullName>
    </submittedName>
</protein>
<name>W4GIZ5_APHAT</name>